<dbReference type="Proteomes" id="UP000762676">
    <property type="component" value="Unassembled WGS sequence"/>
</dbReference>
<organism evidence="2 3">
    <name type="scientific">Elysia marginata</name>
    <dbReference type="NCBI Taxonomy" id="1093978"/>
    <lineage>
        <taxon>Eukaryota</taxon>
        <taxon>Metazoa</taxon>
        <taxon>Spiralia</taxon>
        <taxon>Lophotrochozoa</taxon>
        <taxon>Mollusca</taxon>
        <taxon>Gastropoda</taxon>
        <taxon>Heterobranchia</taxon>
        <taxon>Euthyneura</taxon>
        <taxon>Panpulmonata</taxon>
        <taxon>Sacoglossa</taxon>
        <taxon>Placobranchoidea</taxon>
        <taxon>Plakobranchidae</taxon>
        <taxon>Elysia</taxon>
    </lineage>
</organism>
<dbReference type="PROSITE" id="PS51283">
    <property type="entry name" value="DUSP"/>
    <property type="match status" value="1"/>
</dbReference>
<name>A0AAV4FDI1_9GAST</name>
<dbReference type="SUPFAM" id="SSF143791">
    <property type="entry name" value="DUSP-like"/>
    <property type="match status" value="1"/>
</dbReference>
<keyword evidence="3" id="KW-1185">Reference proteome</keyword>
<dbReference type="InterPro" id="IPR035927">
    <property type="entry name" value="DUSP-like_sf"/>
</dbReference>
<comment type="caution">
    <text evidence="2">The sequence shown here is derived from an EMBL/GenBank/DDBJ whole genome shotgun (WGS) entry which is preliminary data.</text>
</comment>
<dbReference type="InterPro" id="IPR006615">
    <property type="entry name" value="Pept_C19_DUSP"/>
</dbReference>
<evidence type="ECO:0000313" key="2">
    <source>
        <dbReference type="EMBL" id="GFR71292.1"/>
    </source>
</evidence>
<dbReference type="AlphaFoldDB" id="A0AAV4FDI1"/>
<reference evidence="2 3" key="1">
    <citation type="journal article" date="2021" name="Elife">
        <title>Chloroplast acquisition without the gene transfer in kleptoplastic sea slugs, Plakobranchus ocellatus.</title>
        <authorList>
            <person name="Maeda T."/>
            <person name="Takahashi S."/>
            <person name="Yoshida T."/>
            <person name="Shimamura S."/>
            <person name="Takaki Y."/>
            <person name="Nagai Y."/>
            <person name="Toyoda A."/>
            <person name="Suzuki Y."/>
            <person name="Arimoto A."/>
            <person name="Ishii H."/>
            <person name="Satoh N."/>
            <person name="Nishiyama T."/>
            <person name="Hasebe M."/>
            <person name="Maruyama T."/>
            <person name="Minagawa J."/>
            <person name="Obokata J."/>
            <person name="Shigenobu S."/>
        </authorList>
    </citation>
    <scope>NUCLEOTIDE SEQUENCE [LARGE SCALE GENOMIC DNA]</scope>
</reference>
<evidence type="ECO:0000259" key="1">
    <source>
        <dbReference type="PROSITE" id="PS51283"/>
    </source>
</evidence>
<protein>
    <submittedName>
        <fullName evidence="2">Ubiquitin carboxyl-terminal hydrolase 32</fullName>
    </submittedName>
</protein>
<sequence length="339" mass="38875">MEDYLMWTVNNQLTTDFLQLLSQICHIVLGLTPQTKEEEGKIIQQWLERENRKSLEVGQIWYLINMQWWNLWLDYVNAELDPGGHPLRSSVKGKHQQHSTLGWEDDAVVMTGMTKAGGDNHSLRLAGSNLTSHDLNPAHRSPSMSPKVSRKNGSWAGAVLQKPPAINNNPLLVNPSKYTSLTNEGGRLRRDITLVRGKDFEIVPECIWRALTSWYGESVVALPRTVINSVAHNNRPTLELYPICVKIIRHQIPSQRPPPTTTFTGMMAGIGGMAFNLTANPAQPRRYHAHTASFSRKHTMRQIYEFLGNKLRFYREDFRLWKINSKDDVRFFYIEGRDE</sequence>
<dbReference type="SMART" id="SM00695">
    <property type="entry name" value="DUSP"/>
    <property type="match status" value="1"/>
</dbReference>
<accession>A0AAV4FDI1</accession>
<dbReference type="GO" id="GO:0004843">
    <property type="term" value="F:cysteine-type deubiquitinase activity"/>
    <property type="evidence" value="ECO:0007669"/>
    <property type="project" value="InterPro"/>
</dbReference>
<proteinExistence type="predicted"/>
<dbReference type="Gene3D" id="3.30.2230.10">
    <property type="entry name" value="DUSP-like"/>
    <property type="match status" value="1"/>
</dbReference>
<keyword evidence="2" id="KW-0378">Hydrolase</keyword>
<feature type="domain" description="DUSP" evidence="1">
    <location>
        <begin position="34"/>
        <end position="227"/>
    </location>
</feature>
<dbReference type="EMBL" id="BMAT01007787">
    <property type="protein sequence ID" value="GFR71292.1"/>
    <property type="molecule type" value="Genomic_DNA"/>
</dbReference>
<evidence type="ECO:0000313" key="3">
    <source>
        <dbReference type="Proteomes" id="UP000762676"/>
    </source>
</evidence>
<gene>
    <name evidence="2" type="ORF">ElyMa_003808500</name>
</gene>
<dbReference type="Pfam" id="PF06337">
    <property type="entry name" value="DUSP"/>
    <property type="match status" value="1"/>
</dbReference>